<evidence type="ECO:0000313" key="2">
    <source>
        <dbReference type="EMBL" id="KAF2320184.1"/>
    </source>
</evidence>
<sequence>MYSLCRAGHSRSVHSSNSGKPLMQSSLRLGSLPTVRILQFMQFLKLCLGKREDGSSEDEIYKVYSNKEDSTDEDIANCSGKDEFFTTLESSYVDEELRNAKETMRDLKKRKGQIRKTKLLIKGLIPAIEEELLDTEHKRGDVYVLVNGGHEGTEQQQSQGVGQHTDAAAAVPATATLLYTVGKDSSTPILRKGPSIQNLDNNREMLERELQKLLAVATDIDQGCVKKEEIKNTSTCKLWITRVWEIQAEVEALIQEHEGIKEKFRREINIVAKGRLSQKMVNKLEEVIQHLEEGKFMIANFQRDY</sequence>
<proteinExistence type="predicted"/>
<feature type="compositionally biased region" description="Polar residues" evidence="1">
    <location>
        <begin position="13"/>
        <end position="22"/>
    </location>
</feature>
<name>A0A6A6N4E5_HEVBR</name>
<evidence type="ECO:0000256" key="1">
    <source>
        <dbReference type="SAM" id="MobiDB-lite"/>
    </source>
</evidence>
<comment type="caution">
    <text evidence="2">The sequence shown here is derived from an EMBL/GenBank/DDBJ whole genome shotgun (WGS) entry which is preliminary data.</text>
</comment>
<gene>
    <name evidence="2" type="ORF">GH714_025115</name>
</gene>
<dbReference type="Proteomes" id="UP000467840">
    <property type="component" value="Chromosome 10"/>
</dbReference>
<accession>A0A6A6N4E5</accession>
<evidence type="ECO:0000313" key="3">
    <source>
        <dbReference type="Proteomes" id="UP000467840"/>
    </source>
</evidence>
<keyword evidence="3" id="KW-1185">Reference proteome</keyword>
<dbReference type="AlphaFoldDB" id="A0A6A6N4E5"/>
<organism evidence="2 3">
    <name type="scientific">Hevea brasiliensis</name>
    <name type="common">Para rubber tree</name>
    <name type="synonym">Siphonia brasiliensis</name>
    <dbReference type="NCBI Taxonomy" id="3981"/>
    <lineage>
        <taxon>Eukaryota</taxon>
        <taxon>Viridiplantae</taxon>
        <taxon>Streptophyta</taxon>
        <taxon>Embryophyta</taxon>
        <taxon>Tracheophyta</taxon>
        <taxon>Spermatophyta</taxon>
        <taxon>Magnoliopsida</taxon>
        <taxon>eudicotyledons</taxon>
        <taxon>Gunneridae</taxon>
        <taxon>Pentapetalae</taxon>
        <taxon>rosids</taxon>
        <taxon>fabids</taxon>
        <taxon>Malpighiales</taxon>
        <taxon>Euphorbiaceae</taxon>
        <taxon>Crotonoideae</taxon>
        <taxon>Micrandreae</taxon>
        <taxon>Hevea</taxon>
    </lineage>
</organism>
<feature type="region of interest" description="Disordered" evidence="1">
    <location>
        <begin position="1"/>
        <end position="22"/>
    </location>
</feature>
<reference evidence="2 3" key="1">
    <citation type="journal article" date="2020" name="Mol. Plant">
        <title>The Chromosome-Based Rubber Tree Genome Provides New Insights into Spurge Genome Evolution and Rubber Biosynthesis.</title>
        <authorList>
            <person name="Liu J."/>
            <person name="Shi C."/>
            <person name="Shi C.C."/>
            <person name="Li W."/>
            <person name="Zhang Q.J."/>
            <person name="Zhang Y."/>
            <person name="Li K."/>
            <person name="Lu H.F."/>
            <person name="Shi C."/>
            <person name="Zhu S.T."/>
            <person name="Xiao Z.Y."/>
            <person name="Nan H."/>
            <person name="Yue Y."/>
            <person name="Zhu X.G."/>
            <person name="Wu Y."/>
            <person name="Hong X.N."/>
            <person name="Fan G.Y."/>
            <person name="Tong Y."/>
            <person name="Zhang D."/>
            <person name="Mao C.L."/>
            <person name="Liu Y.L."/>
            <person name="Hao S.J."/>
            <person name="Liu W.Q."/>
            <person name="Lv M.Q."/>
            <person name="Zhang H.B."/>
            <person name="Liu Y."/>
            <person name="Hu-Tang G.R."/>
            <person name="Wang J.P."/>
            <person name="Wang J.H."/>
            <person name="Sun Y.H."/>
            <person name="Ni S.B."/>
            <person name="Chen W.B."/>
            <person name="Zhang X.C."/>
            <person name="Jiao Y.N."/>
            <person name="Eichler E.E."/>
            <person name="Li G.H."/>
            <person name="Liu X."/>
            <person name="Gao L.Z."/>
        </authorList>
    </citation>
    <scope>NUCLEOTIDE SEQUENCE [LARGE SCALE GENOMIC DNA]</scope>
    <source>
        <strain evidence="3">cv. GT1</strain>
        <tissue evidence="2">Leaf</tissue>
    </source>
</reference>
<dbReference type="EMBL" id="JAAGAX010000003">
    <property type="protein sequence ID" value="KAF2320184.1"/>
    <property type="molecule type" value="Genomic_DNA"/>
</dbReference>
<protein>
    <submittedName>
        <fullName evidence="2">Uncharacterized protein</fullName>
    </submittedName>
</protein>